<feature type="domain" description="Methyltransferase" evidence="6">
    <location>
        <begin position="40"/>
        <end position="124"/>
    </location>
</feature>
<dbReference type="AlphaFoldDB" id="A0A0W0RFH8"/>
<dbReference type="OrthoDB" id="529208at2"/>
<comment type="catalytic activity">
    <reaction evidence="5">
        <text>phosphoethanolamine + S-adenosyl-L-methionine = N-methylethanolamine phosphate + S-adenosyl-L-homocysteine + H(+)</text>
        <dbReference type="Rhea" id="RHEA:20365"/>
        <dbReference type="ChEBI" id="CHEBI:15378"/>
        <dbReference type="ChEBI" id="CHEBI:57781"/>
        <dbReference type="ChEBI" id="CHEBI:57856"/>
        <dbReference type="ChEBI" id="CHEBI:58190"/>
        <dbReference type="ChEBI" id="CHEBI:59789"/>
        <dbReference type="EC" id="2.1.1.103"/>
    </reaction>
    <physiologicalReaction direction="left-to-right" evidence="5">
        <dbReference type="Rhea" id="RHEA:20366"/>
    </physiologicalReaction>
</comment>
<comment type="pathway">
    <text evidence="4">Phospholipid metabolism.</text>
</comment>
<evidence type="ECO:0000313" key="8">
    <source>
        <dbReference type="Proteomes" id="UP000054695"/>
    </source>
</evidence>
<dbReference type="STRING" id="447.Lboz_3014"/>
<comment type="pathway">
    <text evidence="1">Lipid metabolism.</text>
</comment>
<dbReference type="EMBL" id="LNXU01000043">
    <property type="protein sequence ID" value="KTC69749.1"/>
    <property type="molecule type" value="Genomic_DNA"/>
</dbReference>
<reference evidence="7 8" key="1">
    <citation type="submission" date="2015-11" db="EMBL/GenBank/DDBJ databases">
        <title>Genomic analysis of 38 Legionella species identifies large and diverse effector repertoires.</title>
        <authorList>
            <person name="Burstein D."/>
            <person name="Amaro F."/>
            <person name="Zusman T."/>
            <person name="Lifshitz Z."/>
            <person name="Cohen O."/>
            <person name="Gilbert J.A."/>
            <person name="Pupko T."/>
            <person name="Shuman H.A."/>
            <person name="Segal G."/>
        </authorList>
    </citation>
    <scope>NUCLEOTIDE SEQUENCE [LARGE SCALE GENOMIC DNA]</scope>
    <source>
        <strain evidence="7 8">WIGA</strain>
    </source>
</reference>
<evidence type="ECO:0000256" key="2">
    <source>
        <dbReference type="ARBA" id="ARBA00022603"/>
    </source>
</evidence>
<dbReference type="PANTHER" id="PTHR44307">
    <property type="entry name" value="PHOSPHOETHANOLAMINE METHYLTRANSFERASE"/>
    <property type="match status" value="1"/>
</dbReference>
<evidence type="ECO:0000256" key="5">
    <source>
        <dbReference type="ARBA" id="ARBA00047622"/>
    </source>
</evidence>
<dbReference type="InterPro" id="IPR041698">
    <property type="entry name" value="Methyltransf_25"/>
</dbReference>
<dbReference type="RefSeq" id="WP_012187559.1">
    <property type="nucleotide sequence ID" value="NZ_CAAAJB010000053.1"/>
</dbReference>
<dbReference type="GO" id="GO:0032259">
    <property type="term" value="P:methylation"/>
    <property type="evidence" value="ECO:0007669"/>
    <property type="project" value="UniProtKB-KW"/>
</dbReference>
<evidence type="ECO:0000256" key="3">
    <source>
        <dbReference type="ARBA" id="ARBA00022679"/>
    </source>
</evidence>
<name>A0A0W0RFH8_LEGBO</name>
<evidence type="ECO:0000256" key="4">
    <source>
        <dbReference type="ARBA" id="ARBA00025707"/>
    </source>
</evidence>
<dbReference type="CDD" id="cd02440">
    <property type="entry name" value="AdoMet_MTases"/>
    <property type="match status" value="1"/>
</dbReference>
<comment type="caution">
    <text evidence="7">The sequence shown here is derived from an EMBL/GenBank/DDBJ whole genome shotgun (WGS) entry which is preliminary data.</text>
</comment>
<dbReference type="SUPFAM" id="SSF53335">
    <property type="entry name" value="S-adenosyl-L-methionine-dependent methyltransferases"/>
    <property type="match status" value="1"/>
</dbReference>
<accession>A0A0W0RFH8</accession>
<dbReference type="Pfam" id="PF13649">
    <property type="entry name" value="Methyltransf_25"/>
    <property type="match status" value="1"/>
</dbReference>
<dbReference type="Proteomes" id="UP000054695">
    <property type="component" value="Unassembled WGS sequence"/>
</dbReference>
<dbReference type="PANTHER" id="PTHR44307:SF2">
    <property type="entry name" value="PHOSPHOETHANOLAMINE METHYLTRANSFERASE ISOFORM X1"/>
    <property type="match status" value="1"/>
</dbReference>
<proteinExistence type="predicted"/>
<sequence>MEYTKQILAMLREGDFAHPGEIEAIELSLSPIAKNSEARVLDVGCGLGGTAHYVQKKGWGTVTGVDIDSDLIDRAKTSYPDVQFICDDILKSTTVPHKSFQCIYSFSAFFCFTSQEIALKKLSQLSDSHGRLVLFDYSRPDVTPIQSPFPWSKTASHFNPIYLPELKKQLSATGWRFNESVDLTEYFIRWYTLLLHSFEQKREQVAQQFGQRAWDILYSGFKQLLRDLNTKKIGGIVVYASLNHA</sequence>
<evidence type="ECO:0000313" key="7">
    <source>
        <dbReference type="EMBL" id="KTC69749.1"/>
    </source>
</evidence>
<dbReference type="EC" id="2.1.1.144" evidence="7"/>
<evidence type="ECO:0000256" key="1">
    <source>
        <dbReference type="ARBA" id="ARBA00005189"/>
    </source>
</evidence>
<dbReference type="Gene3D" id="3.40.50.150">
    <property type="entry name" value="Vaccinia Virus protein VP39"/>
    <property type="match status" value="1"/>
</dbReference>
<dbReference type="PATRIC" id="fig|447.4.peg.3216"/>
<protein>
    <submittedName>
        <fullName evidence="7">Trans-aconitate methyltransferase</fullName>
        <ecNumber evidence="7">2.1.1.144</ecNumber>
    </submittedName>
</protein>
<keyword evidence="8" id="KW-1185">Reference proteome</keyword>
<dbReference type="InterPro" id="IPR029063">
    <property type="entry name" value="SAM-dependent_MTases_sf"/>
</dbReference>
<gene>
    <name evidence="7" type="primary">tam</name>
    <name evidence="7" type="ORF">Lboz_3014</name>
</gene>
<keyword evidence="3 7" id="KW-0808">Transferase</keyword>
<organism evidence="7 8">
    <name type="scientific">Legionella bozemanae</name>
    <name type="common">Fluoribacter bozemanae</name>
    <dbReference type="NCBI Taxonomy" id="447"/>
    <lineage>
        <taxon>Bacteria</taxon>
        <taxon>Pseudomonadati</taxon>
        <taxon>Pseudomonadota</taxon>
        <taxon>Gammaproteobacteria</taxon>
        <taxon>Legionellales</taxon>
        <taxon>Legionellaceae</taxon>
        <taxon>Legionella</taxon>
    </lineage>
</organism>
<dbReference type="GO" id="GO:0000234">
    <property type="term" value="F:phosphoethanolamine N-methyltransferase activity"/>
    <property type="evidence" value="ECO:0007669"/>
    <property type="project" value="UniProtKB-EC"/>
</dbReference>
<keyword evidence="2 7" id="KW-0489">Methyltransferase</keyword>
<dbReference type="GO" id="GO:0030798">
    <property type="term" value="F:trans-aconitate 2-methyltransferase activity"/>
    <property type="evidence" value="ECO:0007669"/>
    <property type="project" value="UniProtKB-EC"/>
</dbReference>
<evidence type="ECO:0000259" key="6">
    <source>
        <dbReference type="Pfam" id="PF13649"/>
    </source>
</evidence>